<gene>
    <name evidence="1" type="ORF">ACFOWM_13415</name>
</gene>
<keyword evidence="2" id="KW-1185">Reference proteome</keyword>
<reference evidence="2" key="1">
    <citation type="journal article" date="2019" name="Int. J. Syst. Evol. Microbiol.">
        <title>The Global Catalogue of Microorganisms (GCM) 10K type strain sequencing project: providing services to taxonomists for standard genome sequencing and annotation.</title>
        <authorList>
            <consortium name="The Broad Institute Genomics Platform"/>
            <consortium name="The Broad Institute Genome Sequencing Center for Infectious Disease"/>
            <person name="Wu L."/>
            <person name="Ma J."/>
        </authorList>
    </citation>
    <scope>NUCLEOTIDE SEQUENCE [LARGE SCALE GENOMIC DNA]</scope>
    <source>
        <strain evidence="2">CECT 8289</strain>
    </source>
</reference>
<organism evidence="1 2">
    <name type="scientific">Ferruginibacter yonginensis</name>
    <dbReference type="NCBI Taxonomy" id="1310416"/>
    <lineage>
        <taxon>Bacteria</taxon>
        <taxon>Pseudomonadati</taxon>
        <taxon>Bacteroidota</taxon>
        <taxon>Chitinophagia</taxon>
        <taxon>Chitinophagales</taxon>
        <taxon>Chitinophagaceae</taxon>
        <taxon>Ferruginibacter</taxon>
    </lineage>
</organism>
<evidence type="ECO:0000313" key="1">
    <source>
        <dbReference type="EMBL" id="MFC4263887.1"/>
    </source>
</evidence>
<dbReference type="RefSeq" id="WP_379711008.1">
    <property type="nucleotide sequence ID" value="NZ_JBHSCZ010000005.1"/>
</dbReference>
<dbReference type="Proteomes" id="UP001595907">
    <property type="component" value="Unassembled WGS sequence"/>
</dbReference>
<dbReference type="EMBL" id="JBHSCZ010000005">
    <property type="protein sequence ID" value="MFC4263887.1"/>
    <property type="molecule type" value="Genomic_DNA"/>
</dbReference>
<accession>A0ABV8QVW7</accession>
<proteinExistence type="predicted"/>
<sequence length="240" mass="27757">MQIKFWYCNDEFRKIWNKYDVYFSEQFCNYFSDNVERIFLLQANIKPSNKIGLSVFKPYEIEKMYEIGEVSKIHTAISILPEYIGNITFCWKSKSGRIIKTTDEDFDEADLECWIEGLNASEYWAYIGGEKNSHPFTKMKLPYVLKVYNLYIQMCIKICCNTTNYHERITNALSTAIEKFNLKSDALNGEIGYPHNANASINGTTVNYNIDLGSAGLPLLKKLLKVLAKFDDVTEVSLDF</sequence>
<comment type="caution">
    <text evidence="1">The sequence shown here is derived from an EMBL/GenBank/DDBJ whole genome shotgun (WGS) entry which is preliminary data.</text>
</comment>
<evidence type="ECO:0000313" key="2">
    <source>
        <dbReference type="Proteomes" id="UP001595907"/>
    </source>
</evidence>
<name>A0ABV8QVW7_9BACT</name>
<protein>
    <submittedName>
        <fullName evidence="1">Uncharacterized protein</fullName>
    </submittedName>
</protein>